<name>A0A8C5D730_GOUWI</name>
<dbReference type="Ensembl" id="ENSGWIT00000001025.1">
    <property type="protein sequence ID" value="ENSGWIP00000000941.1"/>
    <property type="gene ID" value="ENSGWIG00000000588.1"/>
</dbReference>
<reference evidence="1" key="2">
    <citation type="submission" date="2025-08" db="UniProtKB">
        <authorList>
            <consortium name="Ensembl"/>
        </authorList>
    </citation>
    <scope>IDENTIFICATION</scope>
</reference>
<evidence type="ECO:0008006" key="3">
    <source>
        <dbReference type="Google" id="ProtNLM"/>
    </source>
</evidence>
<dbReference type="SUPFAM" id="SSF52266">
    <property type="entry name" value="SGNH hydrolase"/>
    <property type="match status" value="1"/>
</dbReference>
<dbReference type="AlphaFoldDB" id="A0A8C5D730"/>
<reference evidence="1" key="1">
    <citation type="submission" date="2020-06" db="EMBL/GenBank/DDBJ databases">
        <authorList>
            <consortium name="Wellcome Sanger Institute Data Sharing"/>
        </authorList>
    </citation>
    <scope>NUCLEOTIDE SEQUENCE [LARGE SCALE GENOMIC DNA]</scope>
</reference>
<reference evidence="1" key="3">
    <citation type="submission" date="2025-09" db="UniProtKB">
        <authorList>
            <consortium name="Ensembl"/>
        </authorList>
    </citation>
    <scope>IDENTIFICATION</scope>
</reference>
<evidence type="ECO:0000313" key="1">
    <source>
        <dbReference type="Ensembl" id="ENSGWIP00000000941.1"/>
    </source>
</evidence>
<proteinExistence type="predicted"/>
<dbReference type="Proteomes" id="UP000694680">
    <property type="component" value="Chromosome 1"/>
</dbReference>
<protein>
    <recommendedName>
        <fullName evidence="3">SGNH hydrolase-type esterase domain-containing protein</fullName>
    </recommendedName>
</protein>
<keyword evidence="2" id="KW-1185">Reference proteome</keyword>
<evidence type="ECO:0000313" key="2">
    <source>
        <dbReference type="Proteomes" id="UP000694680"/>
    </source>
</evidence>
<sequence length="143" mass="16312">MVLFLKNIRFFNAITHCIPGATLQTNLNKLNQMLPTLPATVTKIVLHVGTNNATRRESIRTMKEFNLLFNVLKACGKSIFISGPLPTLNRDIEQFNIDHLTINPQNPTLSDHFLLSFELKILACLNSERRVHYSTVDHCLRKL</sequence>
<dbReference type="Gene3D" id="3.40.50.12690">
    <property type="match status" value="1"/>
</dbReference>
<accession>A0A8C5D730</accession>
<organism evidence="1 2">
    <name type="scientific">Gouania willdenowi</name>
    <name type="common">Blunt-snouted clingfish</name>
    <name type="synonym">Lepadogaster willdenowi</name>
    <dbReference type="NCBI Taxonomy" id="441366"/>
    <lineage>
        <taxon>Eukaryota</taxon>
        <taxon>Metazoa</taxon>
        <taxon>Chordata</taxon>
        <taxon>Craniata</taxon>
        <taxon>Vertebrata</taxon>
        <taxon>Euteleostomi</taxon>
        <taxon>Actinopterygii</taxon>
        <taxon>Neopterygii</taxon>
        <taxon>Teleostei</taxon>
        <taxon>Neoteleostei</taxon>
        <taxon>Acanthomorphata</taxon>
        <taxon>Ovalentaria</taxon>
        <taxon>Blenniimorphae</taxon>
        <taxon>Blenniiformes</taxon>
        <taxon>Gobiesocoidei</taxon>
        <taxon>Gobiesocidae</taxon>
        <taxon>Gobiesocinae</taxon>
        <taxon>Gouania</taxon>
    </lineage>
</organism>